<dbReference type="Proteomes" id="UP000007875">
    <property type="component" value="Unassembled WGS sequence"/>
</dbReference>
<evidence type="ECO:0000313" key="1">
    <source>
        <dbReference type="Ensembl" id="ENSCSAVP00000010729.1"/>
    </source>
</evidence>
<dbReference type="Ensembl" id="ENSCSAVT00000010859.1">
    <property type="protein sequence ID" value="ENSCSAVP00000010729.1"/>
    <property type="gene ID" value="ENSCSAVG00000006290.1"/>
</dbReference>
<reference evidence="2" key="1">
    <citation type="submission" date="2003-08" db="EMBL/GenBank/DDBJ databases">
        <authorList>
            <person name="Birren B."/>
            <person name="Nusbaum C."/>
            <person name="Abebe A."/>
            <person name="Abouelleil A."/>
            <person name="Adekoya E."/>
            <person name="Ait-zahra M."/>
            <person name="Allen N."/>
            <person name="Allen T."/>
            <person name="An P."/>
            <person name="Anderson M."/>
            <person name="Anderson S."/>
            <person name="Arachchi H."/>
            <person name="Armbruster J."/>
            <person name="Bachantsang P."/>
            <person name="Baldwin J."/>
            <person name="Barry A."/>
            <person name="Bayul T."/>
            <person name="Blitshsteyn B."/>
            <person name="Bloom T."/>
            <person name="Blye J."/>
            <person name="Boguslavskiy L."/>
            <person name="Borowsky M."/>
            <person name="Boukhgalter B."/>
            <person name="Brunache A."/>
            <person name="Butler J."/>
            <person name="Calixte N."/>
            <person name="Calvo S."/>
            <person name="Camarata J."/>
            <person name="Campo K."/>
            <person name="Chang J."/>
            <person name="Cheshatsang Y."/>
            <person name="Citroen M."/>
            <person name="Collymore A."/>
            <person name="Considine T."/>
            <person name="Cook A."/>
            <person name="Cooke P."/>
            <person name="Corum B."/>
            <person name="Cuomo C."/>
            <person name="David R."/>
            <person name="Dawoe T."/>
            <person name="Degray S."/>
            <person name="Dodge S."/>
            <person name="Dooley K."/>
            <person name="Dorje P."/>
            <person name="Dorjee K."/>
            <person name="Dorris L."/>
            <person name="Duffey N."/>
            <person name="Dupes A."/>
            <person name="Elkins T."/>
            <person name="Engels R."/>
            <person name="Erickson J."/>
            <person name="Farina A."/>
            <person name="Faro S."/>
            <person name="Ferreira P."/>
            <person name="Fischer H."/>
            <person name="Fitzgerald M."/>
            <person name="Foley K."/>
            <person name="Gage D."/>
            <person name="Galagan J."/>
            <person name="Gearin G."/>
            <person name="Gnerre S."/>
            <person name="Gnirke A."/>
            <person name="Goyette A."/>
            <person name="Graham J."/>
            <person name="Grandbois E."/>
            <person name="Gyaltsen K."/>
            <person name="Hafez N."/>
            <person name="Hagopian D."/>
            <person name="Hagos B."/>
            <person name="Hall J."/>
            <person name="Hatcher B."/>
            <person name="Heller A."/>
            <person name="Higgins H."/>
            <person name="Honan T."/>
            <person name="Horn A."/>
            <person name="Houde N."/>
            <person name="Hughes L."/>
            <person name="Hulme W."/>
            <person name="Husby E."/>
            <person name="Iliev I."/>
            <person name="Jaffe D."/>
            <person name="Jones C."/>
            <person name="Kamal M."/>
            <person name="Kamat A."/>
            <person name="Kamvysselis M."/>
            <person name="Karlsson E."/>
            <person name="Kells C."/>
            <person name="Kieu A."/>
            <person name="Kisner P."/>
            <person name="Kodira C."/>
            <person name="Kulbokas E."/>
            <person name="Labutti K."/>
            <person name="Lama D."/>
            <person name="Landers T."/>
            <person name="Leger J."/>
            <person name="Levine S."/>
            <person name="Lewis D."/>
            <person name="Lewis T."/>
            <person name="Lindblad-toh K."/>
            <person name="Liu X."/>
            <person name="Lokyitsang T."/>
            <person name="Lokyitsang Y."/>
            <person name="Lucien O."/>
            <person name="Lui A."/>
            <person name="Ma L.J."/>
            <person name="Mabbitt R."/>
            <person name="Macdonald J."/>
            <person name="Maclean C."/>
            <person name="Major J."/>
            <person name="Manning J."/>
            <person name="Marabella R."/>
            <person name="Maru K."/>
            <person name="Matthews C."/>
            <person name="Mauceli E."/>
            <person name="Mccarthy M."/>
            <person name="Mcdonough S."/>
            <person name="Mcghee T."/>
            <person name="Meldrim J."/>
            <person name="Meneus L."/>
            <person name="Mesirov J."/>
            <person name="Mihalev A."/>
            <person name="Mihova T."/>
            <person name="Mikkelsen T."/>
            <person name="Mlenga V."/>
            <person name="Moru K."/>
            <person name="Mozes J."/>
            <person name="Mulrain L."/>
            <person name="Munson G."/>
            <person name="Naylor J."/>
            <person name="Newes C."/>
            <person name="Nguyen C."/>
            <person name="Nguyen N."/>
            <person name="Nguyen T."/>
            <person name="Nicol R."/>
            <person name="Nielsen C."/>
            <person name="Nizzari M."/>
            <person name="Norbu C."/>
            <person name="Norbu N."/>
            <person name="O'donnell P."/>
            <person name="Okoawo O."/>
            <person name="O'leary S."/>
            <person name="Omotosho B."/>
            <person name="O'neill K."/>
            <person name="Osman S."/>
            <person name="Parker S."/>
            <person name="Perrin D."/>
            <person name="Phunkhang P."/>
            <person name="Piqani B."/>
            <person name="Purcell S."/>
            <person name="Rachupka T."/>
            <person name="Ramasamy U."/>
            <person name="Rameau R."/>
            <person name="Ray V."/>
            <person name="Raymond C."/>
            <person name="Retta R."/>
            <person name="Richardson S."/>
            <person name="Rise C."/>
            <person name="Rodriguez J."/>
            <person name="Rogers J."/>
            <person name="Rogov P."/>
            <person name="Rutman M."/>
            <person name="Schupbach R."/>
            <person name="Seaman C."/>
            <person name="Settipalli S."/>
            <person name="Sharpe T."/>
            <person name="Sheridan J."/>
            <person name="Sherpa N."/>
            <person name="Shi J."/>
            <person name="Smirnov S."/>
            <person name="Smith C."/>
            <person name="Sougnez C."/>
            <person name="Spencer B."/>
            <person name="Stalker J."/>
            <person name="Stange-thomann N."/>
            <person name="Stavropoulos S."/>
            <person name="Stetson K."/>
            <person name="Stone C."/>
            <person name="Stone S."/>
            <person name="Stubbs M."/>
            <person name="Talamas J."/>
            <person name="Tchuinga P."/>
            <person name="Tenzing P."/>
            <person name="Tesfaye S."/>
            <person name="Theodore J."/>
            <person name="Thoulutsang Y."/>
            <person name="Topham K."/>
            <person name="Towey S."/>
            <person name="Tsamla T."/>
            <person name="Tsomo N."/>
            <person name="Vallee D."/>
            <person name="Vassiliev H."/>
            <person name="Venkataraman V."/>
            <person name="Vinson J."/>
            <person name="Vo A."/>
            <person name="Wade C."/>
            <person name="Wang S."/>
            <person name="Wangchuk T."/>
            <person name="Wangdi T."/>
            <person name="Whittaker C."/>
            <person name="Wilkinson J."/>
            <person name="Wu Y."/>
            <person name="Wyman D."/>
            <person name="Yadav S."/>
            <person name="Yang S."/>
            <person name="Yang X."/>
            <person name="Yeager S."/>
            <person name="Yee E."/>
            <person name="Young G."/>
            <person name="Zainoun J."/>
            <person name="Zembeck L."/>
            <person name="Zimmer A."/>
            <person name="Zody M."/>
            <person name="Lander E."/>
        </authorList>
    </citation>
    <scope>NUCLEOTIDE SEQUENCE [LARGE SCALE GENOMIC DNA]</scope>
</reference>
<proteinExistence type="predicted"/>
<keyword evidence="2" id="KW-1185">Reference proteome</keyword>
<reference evidence="1" key="3">
    <citation type="submission" date="2025-09" db="UniProtKB">
        <authorList>
            <consortium name="Ensembl"/>
        </authorList>
    </citation>
    <scope>IDENTIFICATION</scope>
</reference>
<protein>
    <submittedName>
        <fullName evidence="1">Uncharacterized protein</fullName>
    </submittedName>
</protein>
<name>H2YZG7_CIOSA</name>
<reference evidence="1" key="2">
    <citation type="submission" date="2025-08" db="UniProtKB">
        <authorList>
            <consortium name="Ensembl"/>
        </authorList>
    </citation>
    <scope>IDENTIFICATION</scope>
</reference>
<organism evidence="1 2">
    <name type="scientific">Ciona savignyi</name>
    <name type="common">Pacific transparent sea squirt</name>
    <dbReference type="NCBI Taxonomy" id="51511"/>
    <lineage>
        <taxon>Eukaryota</taxon>
        <taxon>Metazoa</taxon>
        <taxon>Chordata</taxon>
        <taxon>Tunicata</taxon>
        <taxon>Ascidiacea</taxon>
        <taxon>Phlebobranchia</taxon>
        <taxon>Cionidae</taxon>
        <taxon>Ciona</taxon>
    </lineage>
</organism>
<evidence type="ECO:0000313" key="2">
    <source>
        <dbReference type="Proteomes" id="UP000007875"/>
    </source>
</evidence>
<dbReference type="GeneTree" id="ENSGT00940000156623"/>
<dbReference type="AlphaFoldDB" id="H2YZG7"/>
<dbReference type="HOGENOM" id="CLU_2782362_0_0_1"/>
<accession>H2YZG7</accession>
<sequence>CEAFAVLHSRRSILLNHVKLFFFSVCVVDFVGKTSCFVNIAIEVQAVCMNIFVSSDLCLSVSGILGSIK</sequence>